<protein>
    <recommendedName>
        <fullName evidence="3">YmaF family protein</fullName>
    </recommendedName>
</protein>
<dbReference type="InterPro" id="IPR024307">
    <property type="entry name" value="YmaF"/>
</dbReference>
<gene>
    <name evidence="1" type="primary">ymaF</name>
    <name evidence="1" type="ORF">J41TS4_03950</name>
</gene>
<dbReference type="EMBL" id="BORS01000001">
    <property type="protein sequence ID" value="GIO40637.1"/>
    <property type="molecule type" value="Genomic_DNA"/>
</dbReference>
<dbReference type="Proteomes" id="UP000678895">
    <property type="component" value="Unassembled WGS sequence"/>
</dbReference>
<reference evidence="1" key="1">
    <citation type="submission" date="2021-03" db="EMBL/GenBank/DDBJ databases">
        <title>Antimicrobial resistance genes in bacteria isolated from Japanese honey, and their potential for conferring macrolide and lincosamide resistance in the American foulbrood pathogen Paenibacillus larvae.</title>
        <authorList>
            <person name="Okamoto M."/>
            <person name="Kumagai M."/>
            <person name="Kanamori H."/>
            <person name="Takamatsu D."/>
        </authorList>
    </citation>
    <scope>NUCLEOTIDE SEQUENCE</scope>
    <source>
        <strain evidence="1">J41TS4</strain>
    </source>
</reference>
<sequence length="131" mass="14521">MEIQVTGIVVHSNDSDSGHSHQLFLTSWDGRPVNVHVHPFEGDTSFDVGHFHHYVGVTEPAPSGVPHVHKYHAQTSFNDQHKHMIRGTTGPAIPLAGGGHYHYFEGYTTIDGRIPHNHRYGGNTGNERAKQ</sequence>
<evidence type="ECO:0000313" key="1">
    <source>
        <dbReference type="EMBL" id="GIO40637.1"/>
    </source>
</evidence>
<organism evidence="1 2">
    <name type="scientific">Paenibacillus apis</name>
    <dbReference type="NCBI Taxonomy" id="1792174"/>
    <lineage>
        <taxon>Bacteria</taxon>
        <taxon>Bacillati</taxon>
        <taxon>Bacillota</taxon>
        <taxon>Bacilli</taxon>
        <taxon>Bacillales</taxon>
        <taxon>Paenibacillaceae</taxon>
        <taxon>Paenibacillus</taxon>
    </lineage>
</organism>
<dbReference type="RefSeq" id="WP_301624456.1">
    <property type="nucleotide sequence ID" value="NZ_BORS01000001.1"/>
</dbReference>
<comment type="caution">
    <text evidence="1">The sequence shown here is derived from an EMBL/GenBank/DDBJ whole genome shotgun (WGS) entry which is preliminary data.</text>
</comment>
<keyword evidence="2" id="KW-1185">Reference proteome</keyword>
<accession>A0A919XX23</accession>
<dbReference type="Pfam" id="PF12788">
    <property type="entry name" value="YmaF"/>
    <property type="match status" value="1"/>
</dbReference>
<name>A0A919XX23_9BACL</name>
<evidence type="ECO:0000313" key="2">
    <source>
        <dbReference type="Proteomes" id="UP000678895"/>
    </source>
</evidence>
<evidence type="ECO:0008006" key="3">
    <source>
        <dbReference type="Google" id="ProtNLM"/>
    </source>
</evidence>
<dbReference type="AlphaFoldDB" id="A0A919XX23"/>
<proteinExistence type="predicted"/>